<feature type="compositionally biased region" description="Basic and acidic residues" evidence="4">
    <location>
        <begin position="431"/>
        <end position="442"/>
    </location>
</feature>
<dbReference type="STRING" id="106004.A0A1Y2FX48"/>
<dbReference type="Pfam" id="PF11559">
    <property type="entry name" value="ADIP"/>
    <property type="match status" value="1"/>
</dbReference>
<feature type="compositionally biased region" description="Low complexity" evidence="4">
    <location>
        <begin position="634"/>
        <end position="650"/>
    </location>
</feature>
<dbReference type="OrthoDB" id="2537251at2759"/>
<feature type="compositionally biased region" description="Low complexity" evidence="4">
    <location>
        <begin position="203"/>
        <end position="227"/>
    </location>
</feature>
<feature type="region of interest" description="Disordered" evidence="4">
    <location>
        <begin position="409"/>
        <end position="442"/>
    </location>
</feature>
<evidence type="ECO:0000256" key="1">
    <source>
        <dbReference type="ARBA" id="ARBA00009291"/>
    </source>
</evidence>
<gene>
    <name evidence="5" type="ORF">BCR35DRAFT_351231</name>
</gene>
<dbReference type="AlphaFoldDB" id="A0A1Y2FX48"/>
<accession>A0A1Y2FX48</accession>
<protein>
    <recommendedName>
        <fullName evidence="7">Afadin and alpha-actinin-binding-domain-containing protein</fullName>
    </recommendedName>
</protein>
<feature type="compositionally biased region" description="Basic and acidic residues" evidence="4">
    <location>
        <begin position="616"/>
        <end position="633"/>
    </location>
</feature>
<comment type="similarity">
    <text evidence="1">Belongs to the ADIP family.</text>
</comment>
<feature type="coiled-coil region" evidence="3">
    <location>
        <begin position="101"/>
        <end position="130"/>
    </location>
</feature>
<feature type="compositionally biased region" description="Low complexity" evidence="4">
    <location>
        <begin position="470"/>
        <end position="504"/>
    </location>
</feature>
<feature type="region of interest" description="Disordered" evidence="4">
    <location>
        <begin position="349"/>
        <end position="369"/>
    </location>
</feature>
<proteinExistence type="inferred from homology"/>
<evidence type="ECO:0000256" key="2">
    <source>
        <dbReference type="ARBA" id="ARBA00023054"/>
    </source>
</evidence>
<feature type="compositionally biased region" description="Low complexity" evidence="4">
    <location>
        <begin position="582"/>
        <end position="599"/>
    </location>
</feature>
<keyword evidence="6" id="KW-1185">Reference proteome</keyword>
<evidence type="ECO:0000256" key="3">
    <source>
        <dbReference type="SAM" id="Coils"/>
    </source>
</evidence>
<feature type="region of interest" description="Disordered" evidence="4">
    <location>
        <begin position="203"/>
        <end position="232"/>
    </location>
</feature>
<evidence type="ECO:0008006" key="7">
    <source>
        <dbReference type="Google" id="ProtNLM"/>
    </source>
</evidence>
<organism evidence="5 6">
    <name type="scientific">Leucosporidium creatinivorum</name>
    <dbReference type="NCBI Taxonomy" id="106004"/>
    <lineage>
        <taxon>Eukaryota</taxon>
        <taxon>Fungi</taxon>
        <taxon>Dikarya</taxon>
        <taxon>Basidiomycota</taxon>
        <taxon>Pucciniomycotina</taxon>
        <taxon>Microbotryomycetes</taxon>
        <taxon>Leucosporidiales</taxon>
        <taxon>Leucosporidium</taxon>
    </lineage>
</organism>
<evidence type="ECO:0000313" key="5">
    <source>
        <dbReference type="EMBL" id="ORY88107.1"/>
    </source>
</evidence>
<reference evidence="5 6" key="1">
    <citation type="submission" date="2016-07" db="EMBL/GenBank/DDBJ databases">
        <title>Pervasive Adenine N6-methylation of Active Genes in Fungi.</title>
        <authorList>
            <consortium name="DOE Joint Genome Institute"/>
            <person name="Mondo S.J."/>
            <person name="Dannebaum R.O."/>
            <person name="Kuo R.C."/>
            <person name="Labutti K."/>
            <person name="Haridas S."/>
            <person name="Kuo A."/>
            <person name="Salamov A."/>
            <person name="Ahrendt S.R."/>
            <person name="Lipzen A."/>
            <person name="Sullivan W."/>
            <person name="Andreopoulos W.B."/>
            <person name="Clum A."/>
            <person name="Lindquist E."/>
            <person name="Daum C."/>
            <person name="Ramamoorthy G.K."/>
            <person name="Gryganskyi A."/>
            <person name="Culley D."/>
            <person name="Magnuson J.K."/>
            <person name="James T.Y."/>
            <person name="O'Malley M.A."/>
            <person name="Stajich J.E."/>
            <person name="Spatafora J.W."/>
            <person name="Visel A."/>
            <person name="Grigoriev I.V."/>
        </authorList>
    </citation>
    <scope>NUCLEOTIDE SEQUENCE [LARGE SCALE GENOMIC DNA]</scope>
    <source>
        <strain evidence="5 6">62-1032</strain>
    </source>
</reference>
<sequence>MADDLYSLDSASLSHLSSQLQSLGYISRPLDLPQLFASTPASTSHLSSPSAILTHQSQLANEARAREQVVRCLWSMLGARMDASEGLETLAARERVGNYELERVKGMLSKEKKAREAAEKEREKETAKAKTAVASLAKEQAHHKHAREELIKARSALQMVKTQALHDQKRRETEVSATMTRLQRLTSDPTQSKFVVLNPTAVSSLTTSSARPSKSSLSSSRTPTPVSDSSVDQAEVTFLQEALDECEAERRRFESENEGLRSLVGEVGEWTDGMLELKGVKGAEQDEAAKAMEDVGDESYMIPTPHLTLTVPELASPLYNKLYQIRVGVQALVDTTEERIEAARAELEDQLETERREREEEEQRRSKAEKELEEAKQLIASSDQLVKDFASQRFLAGIGGDTAADVSADDAEEDLVRPVDSPAAAKAKVASKPEDDRAAFEAKRAKEVADFLGDLGLDSPVPAPGAKTLSSAPPAASTTSISASSNSSATTAAPRPKPSTSRPKSSSHRSKPVAHPLSPLVEEDLARVSSQGAASAFDPPSPFLSSAPAPAVSKPKEVKPRSALAGIMAMADTPPSSRDTLSSVPAPVAAPARPAASAPVPAPALKSKTSTNSLLEKSKARARDALLSREKVTRTTTKKTVTVTGSVRKTAAAKENSAPRFGVKQGPMPSVF</sequence>
<feature type="compositionally biased region" description="Low complexity" evidence="4">
    <location>
        <begin position="533"/>
        <end position="553"/>
    </location>
</feature>
<dbReference type="InParanoid" id="A0A1Y2FX48"/>
<dbReference type="InterPro" id="IPR021622">
    <property type="entry name" value="Afadin/alpha-actinin-bd"/>
</dbReference>
<comment type="caution">
    <text evidence="5">The sequence shown here is derived from an EMBL/GenBank/DDBJ whole genome shotgun (WGS) entry which is preliminary data.</text>
</comment>
<dbReference type="EMBL" id="MCGR01000012">
    <property type="protein sequence ID" value="ORY88107.1"/>
    <property type="molecule type" value="Genomic_DNA"/>
</dbReference>
<dbReference type="Proteomes" id="UP000193467">
    <property type="component" value="Unassembled WGS sequence"/>
</dbReference>
<keyword evidence="2 3" id="KW-0175">Coiled coil</keyword>
<evidence type="ECO:0000313" key="6">
    <source>
        <dbReference type="Proteomes" id="UP000193467"/>
    </source>
</evidence>
<evidence type="ECO:0000256" key="4">
    <source>
        <dbReference type="SAM" id="MobiDB-lite"/>
    </source>
</evidence>
<name>A0A1Y2FX48_9BASI</name>
<feature type="coiled-coil region" evidence="3">
    <location>
        <begin position="236"/>
        <end position="263"/>
    </location>
</feature>
<feature type="region of interest" description="Disordered" evidence="4">
    <location>
        <begin position="454"/>
        <end position="559"/>
    </location>
</feature>
<feature type="region of interest" description="Disordered" evidence="4">
    <location>
        <begin position="571"/>
        <end position="672"/>
    </location>
</feature>
<feature type="compositionally biased region" description="Low complexity" evidence="4">
    <location>
        <begin position="418"/>
        <end position="430"/>
    </location>
</feature>